<dbReference type="OrthoDB" id="547522at2759"/>
<proteinExistence type="predicted"/>
<dbReference type="STRING" id="33097.A0A150GM12"/>
<dbReference type="Gene3D" id="1.10.510.10">
    <property type="entry name" value="Transferase(Phosphotransferase) domain 1"/>
    <property type="match status" value="1"/>
</dbReference>
<dbReference type="Proteomes" id="UP000075714">
    <property type="component" value="Unassembled WGS sequence"/>
</dbReference>
<dbReference type="SUPFAM" id="SSF56112">
    <property type="entry name" value="Protein kinase-like (PK-like)"/>
    <property type="match status" value="1"/>
</dbReference>
<dbReference type="EMBL" id="LSYV01000016">
    <property type="protein sequence ID" value="KXZ50837.1"/>
    <property type="molecule type" value="Genomic_DNA"/>
</dbReference>
<dbReference type="PRINTS" id="PR00109">
    <property type="entry name" value="TYRKINASE"/>
</dbReference>
<dbReference type="PROSITE" id="PS50011">
    <property type="entry name" value="PROTEIN_KINASE_DOM"/>
    <property type="match status" value="1"/>
</dbReference>
<dbReference type="AlphaFoldDB" id="A0A150GM12"/>
<dbReference type="GO" id="GO:0004672">
    <property type="term" value="F:protein kinase activity"/>
    <property type="evidence" value="ECO:0007669"/>
    <property type="project" value="InterPro"/>
</dbReference>
<dbReference type="PANTHER" id="PTHR23257">
    <property type="entry name" value="SERINE-THREONINE PROTEIN KINASE"/>
    <property type="match status" value="1"/>
</dbReference>
<organism evidence="2 3">
    <name type="scientific">Gonium pectorale</name>
    <name type="common">Green alga</name>
    <dbReference type="NCBI Taxonomy" id="33097"/>
    <lineage>
        <taxon>Eukaryota</taxon>
        <taxon>Viridiplantae</taxon>
        <taxon>Chlorophyta</taxon>
        <taxon>core chlorophytes</taxon>
        <taxon>Chlorophyceae</taxon>
        <taxon>CS clade</taxon>
        <taxon>Chlamydomonadales</taxon>
        <taxon>Volvocaceae</taxon>
        <taxon>Gonium</taxon>
    </lineage>
</organism>
<evidence type="ECO:0000313" key="3">
    <source>
        <dbReference type="Proteomes" id="UP000075714"/>
    </source>
</evidence>
<evidence type="ECO:0000313" key="2">
    <source>
        <dbReference type="EMBL" id="KXZ50837.1"/>
    </source>
</evidence>
<dbReference type="InterPro" id="IPR001245">
    <property type="entry name" value="Ser-Thr/Tyr_kinase_cat_dom"/>
</dbReference>
<gene>
    <name evidence="2" type="ORF">GPECTOR_15g523</name>
</gene>
<dbReference type="GO" id="GO:0005524">
    <property type="term" value="F:ATP binding"/>
    <property type="evidence" value="ECO:0007669"/>
    <property type="project" value="InterPro"/>
</dbReference>
<evidence type="ECO:0000259" key="1">
    <source>
        <dbReference type="PROSITE" id="PS50011"/>
    </source>
</evidence>
<dbReference type="InterPro" id="IPR011009">
    <property type="entry name" value="Kinase-like_dom_sf"/>
</dbReference>
<dbReference type="GO" id="GO:0005737">
    <property type="term" value="C:cytoplasm"/>
    <property type="evidence" value="ECO:0007669"/>
    <property type="project" value="TreeGrafter"/>
</dbReference>
<dbReference type="GO" id="GO:0007165">
    <property type="term" value="P:signal transduction"/>
    <property type="evidence" value="ECO:0007669"/>
    <property type="project" value="TreeGrafter"/>
</dbReference>
<dbReference type="Pfam" id="PF07714">
    <property type="entry name" value="PK_Tyr_Ser-Thr"/>
    <property type="match status" value="1"/>
</dbReference>
<keyword evidence="3" id="KW-1185">Reference proteome</keyword>
<comment type="caution">
    <text evidence="2">The sequence shown here is derived from an EMBL/GenBank/DDBJ whole genome shotgun (WGS) entry which is preliminary data.</text>
</comment>
<reference evidence="3" key="1">
    <citation type="journal article" date="2016" name="Nat. Commun.">
        <title>The Gonium pectorale genome demonstrates co-option of cell cycle regulation during the evolution of multicellularity.</title>
        <authorList>
            <person name="Hanschen E.R."/>
            <person name="Marriage T.N."/>
            <person name="Ferris P.J."/>
            <person name="Hamaji T."/>
            <person name="Toyoda A."/>
            <person name="Fujiyama A."/>
            <person name="Neme R."/>
            <person name="Noguchi H."/>
            <person name="Minakuchi Y."/>
            <person name="Suzuki M."/>
            <person name="Kawai-Toyooka H."/>
            <person name="Smith D.R."/>
            <person name="Sparks H."/>
            <person name="Anderson J."/>
            <person name="Bakaric R."/>
            <person name="Luria V."/>
            <person name="Karger A."/>
            <person name="Kirschner M.W."/>
            <person name="Durand P.M."/>
            <person name="Michod R.E."/>
            <person name="Nozaki H."/>
            <person name="Olson B.J."/>
        </authorList>
    </citation>
    <scope>NUCLEOTIDE SEQUENCE [LARGE SCALE GENOMIC DNA]</scope>
    <source>
        <strain evidence="3">NIES-2863</strain>
    </source>
</reference>
<dbReference type="InterPro" id="IPR000719">
    <property type="entry name" value="Prot_kinase_dom"/>
</dbReference>
<feature type="domain" description="Protein kinase" evidence="1">
    <location>
        <begin position="77"/>
        <end position="345"/>
    </location>
</feature>
<sequence>MPPSEQAVKEIFPSAPTFAKLTGILSSQQQPSLPGLSLGIRTDSASVSATPTKVSTTTDEQRFLPATQSTVASAYPLGSCTQGATQGFGAVQPGFGAAQAAGSEACSWDADVAAIIKEVRALAQLSQHPNIVRFVGLCLEPPLIVTEYYPRGNLHELLLKAAVGDPLATTALSWHSRLSMLHDIAAGMSYLHSQNYLHGDLRSPNVFVEQDSRVKIGDFGFARLLGDGGRGSASTGKDPNPRWMAPEALQFGRLTLSCDVYSFGVLMWEMLTWQTPYEEYEPAKVVLLLALDPEFRPVVPPRAQLPHVPATADQDGYVALMRRCWHSDPGARAPAAAPGHKHQSCQLFAGG</sequence>
<dbReference type="InterPro" id="IPR050167">
    <property type="entry name" value="Ser_Thr_protein_kinase"/>
</dbReference>
<name>A0A150GM12_GONPE</name>
<protein>
    <recommendedName>
        <fullName evidence="1">Protein kinase domain-containing protein</fullName>
    </recommendedName>
</protein>
<accession>A0A150GM12</accession>